<evidence type="ECO:0000313" key="7">
    <source>
        <dbReference type="Proteomes" id="UP000190409"/>
    </source>
</evidence>
<dbReference type="GO" id="GO:0000156">
    <property type="term" value="F:phosphorelay response regulator activity"/>
    <property type="evidence" value="ECO:0007669"/>
    <property type="project" value="TreeGrafter"/>
</dbReference>
<dbReference type="SMART" id="SM00448">
    <property type="entry name" value="REC"/>
    <property type="match status" value="1"/>
</dbReference>
<keyword evidence="3" id="KW-0805">Transcription regulation</keyword>
<dbReference type="InterPro" id="IPR016032">
    <property type="entry name" value="Sig_transdc_resp-reg_C-effctor"/>
</dbReference>
<evidence type="ECO:0000313" key="6">
    <source>
        <dbReference type="EMBL" id="OOL80666.1"/>
    </source>
</evidence>
<evidence type="ECO:0000256" key="1">
    <source>
        <dbReference type="ARBA" id="ARBA00022553"/>
    </source>
</evidence>
<sequence length="227" mass="26377">MAKLVAIVEDDVTLASSMRQGLQKYGYDVWVAEEFQQIAQDIVAVDPDLVLLDINLPNFDGYHWCREIRKQSRVPIIIVSSRDSKMDQILGIEFGADDYILKPFDMEILLSKIQGLMRRVYGELAMKDLELEVNQVMLNKEALQLYYGELIADLTVVECRVFQTLMERFPEAARREELMIAVWDDDTLIEENTLNVNMKRCRDVLKTCQLPLQIKTIRSYGYRLECL</sequence>
<name>A0A1S8KLS9_9LACT</name>
<dbReference type="Pfam" id="PF00072">
    <property type="entry name" value="Response_reg"/>
    <property type="match status" value="1"/>
</dbReference>
<dbReference type="PROSITE" id="PS50110">
    <property type="entry name" value="RESPONSE_REGULATORY"/>
    <property type="match status" value="1"/>
</dbReference>
<dbReference type="SUPFAM" id="SSF52172">
    <property type="entry name" value="CheY-like"/>
    <property type="match status" value="1"/>
</dbReference>
<dbReference type="AlphaFoldDB" id="A0A1S8KLS9"/>
<dbReference type="InterPro" id="IPR001867">
    <property type="entry name" value="OmpR/PhoB-type_DNA-bd"/>
</dbReference>
<dbReference type="EMBL" id="MUYF01000003">
    <property type="protein sequence ID" value="OOL80666.1"/>
    <property type="molecule type" value="Genomic_DNA"/>
</dbReference>
<keyword evidence="4" id="KW-0238">DNA-binding</keyword>
<dbReference type="InterPro" id="IPR039420">
    <property type="entry name" value="WalR-like"/>
</dbReference>
<gene>
    <name evidence="6" type="ORF">BWX42_01705</name>
</gene>
<dbReference type="PROSITE" id="PS51755">
    <property type="entry name" value="OMPR_PHOB"/>
    <property type="match status" value="1"/>
</dbReference>
<dbReference type="Proteomes" id="UP000190409">
    <property type="component" value="Unassembled WGS sequence"/>
</dbReference>
<dbReference type="GO" id="GO:0032993">
    <property type="term" value="C:protein-DNA complex"/>
    <property type="evidence" value="ECO:0007669"/>
    <property type="project" value="TreeGrafter"/>
</dbReference>
<keyword evidence="1" id="KW-0597">Phosphoprotein</keyword>
<organism evidence="6 7">
    <name type="scientific">Dolosigranulum pigrum</name>
    <dbReference type="NCBI Taxonomy" id="29394"/>
    <lineage>
        <taxon>Bacteria</taxon>
        <taxon>Bacillati</taxon>
        <taxon>Bacillota</taxon>
        <taxon>Bacilli</taxon>
        <taxon>Lactobacillales</taxon>
        <taxon>Carnobacteriaceae</taxon>
        <taxon>Dolosigranulum</taxon>
    </lineage>
</organism>
<accession>A0A1S8KLS9</accession>
<dbReference type="SMART" id="SM00862">
    <property type="entry name" value="Trans_reg_C"/>
    <property type="match status" value="1"/>
</dbReference>
<dbReference type="InterPro" id="IPR036388">
    <property type="entry name" value="WH-like_DNA-bd_sf"/>
</dbReference>
<dbReference type="GO" id="GO:0005829">
    <property type="term" value="C:cytosol"/>
    <property type="evidence" value="ECO:0007669"/>
    <property type="project" value="TreeGrafter"/>
</dbReference>
<proteinExistence type="predicted"/>
<comment type="caution">
    <text evidence="6">The sequence shown here is derived from an EMBL/GenBank/DDBJ whole genome shotgun (WGS) entry which is preliminary data.</text>
</comment>
<dbReference type="PANTHER" id="PTHR48111:SF40">
    <property type="entry name" value="PHOSPHATE REGULON TRANSCRIPTIONAL REGULATORY PROTEIN PHOB"/>
    <property type="match status" value="1"/>
</dbReference>
<dbReference type="SUPFAM" id="SSF46894">
    <property type="entry name" value="C-terminal effector domain of the bipartite response regulators"/>
    <property type="match status" value="1"/>
</dbReference>
<dbReference type="RefSeq" id="WP_077862204.1">
    <property type="nucleotide sequence ID" value="NZ_CP040408.1"/>
</dbReference>
<evidence type="ECO:0000256" key="2">
    <source>
        <dbReference type="ARBA" id="ARBA00023012"/>
    </source>
</evidence>
<dbReference type="CDD" id="cd00383">
    <property type="entry name" value="trans_reg_C"/>
    <property type="match status" value="1"/>
</dbReference>
<keyword evidence="5" id="KW-0804">Transcription</keyword>
<evidence type="ECO:0000256" key="3">
    <source>
        <dbReference type="ARBA" id="ARBA00023015"/>
    </source>
</evidence>
<dbReference type="InterPro" id="IPR011006">
    <property type="entry name" value="CheY-like_superfamily"/>
</dbReference>
<dbReference type="Gene3D" id="6.10.250.690">
    <property type="match status" value="1"/>
</dbReference>
<protein>
    <submittedName>
        <fullName evidence="6">Uncharacterized protein</fullName>
    </submittedName>
</protein>
<evidence type="ECO:0000256" key="4">
    <source>
        <dbReference type="ARBA" id="ARBA00023125"/>
    </source>
</evidence>
<reference evidence="6 7" key="1">
    <citation type="submission" date="2017-01" db="EMBL/GenBank/DDBJ databases">
        <title>Complete Genome Sequence of Dolosigranulum pigrum isolated from a Patient with interstitial lung disease.</title>
        <authorList>
            <person name="Mukhopadhyay R."/>
            <person name="Joaquin J."/>
            <person name="Hogue R."/>
            <person name="Fitzgerald S."/>
            <person name="Jospin G."/>
            <person name="Eisen J.A."/>
            <person name="Chaturvedi V."/>
        </authorList>
    </citation>
    <scope>NUCLEOTIDE SEQUENCE [LARGE SCALE GENOMIC DNA]</scope>
    <source>
        <strain evidence="6 7">15S00348</strain>
    </source>
</reference>
<dbReference type="Gene3D" id="3.40.50.2300">
    <property type="match status" value="1"/>
</dbReference>
<dbReference type="Pfam" id="PF00486">
    <property type="entry name" value="Trans_reg_C"/>
    <property type="match status" value="1"/>
</dbReference>
<dbReference type="Gene3D" id="1.10.10.10">
    <property type="entry name" value="Winged helix-like DNA-binding domain superfamily/Winged helix DNA-binding domain"/>
    <property type="match status" value="1"/>
</dbReference>
<dbReference type="InterPro" id="IPR001789">
    <property type="entry name" value="Sig_transdc_resp-reg_receiver"/>
</dbReference>
<dbReference type="GO" id="GO:0000976">
    <property type="term" value="F:transcription cis-regulatory region binding"/>
    <property type="evidence" value="ECO:0007669"/>
    <property type="project" value="TreeGrafter"/>
</dbReference>
<keyword evidence="2" id="KW-0902">Two-component regulatory system</keyword>
<evidence type="ECO:0000256" key="5">
    <source>
        <dbReference type="ARBA" id="ARBA00023163"/>
    </source>
</evidence>
<dbReference type="PANTHER" id="PTHR48111">
    <property type="entry name" value="REGULATOR OF RPOS"/>
    <property type="match status" value="1"/>
</dbReference>
<dbReference type="GO" id="GO:0006355">
    <property type="term" value="P:regulation of DNA-templated transcription"/>
    <property type="evidence" value="ECO:0007669"/>
    <property type="project" value="InterPro"/>
</dbReference>